<proteinExistence type="predicted"/>
<dbReference type="Proteomes" id="UP001241377">
    <property type="component" value="Unassembled WGS sequence"/>
</dbReference>
<organism evidence="1 2">
    <name type="scientific">Naganishia cerealis</name>
    <dbReference type="NCBI Taxonomy" id="610337"/>
    <lineage>
        <taxon>Eukaryota</taxon>
        <taxon>Fungi</taxon>
        <taxon>Dikarya</taxon>
        <taxon>Basidiomycota</taxon>
        <taxon>Agaricomycotina</taxon>
        <taxon>Tremellomycetes</taxon>
        <taxon>Filobasidiales</taxon>
        <taxon>Filobasidiaceae</taxon>
        <taxon>Naganishia</taxon>
    </lineage>
</organism>
<dbReference type="EMBL" id="JASBWR010000119">
    <property type="protein sequence ID" value="KAJ9093763.1"/>
    <property type="molecule type" value="Genomic_DNA"/>
</dbReference>
<accession>A0ACC2V3S6</accession>
<comment type="caution">
    <text evidence="1">The sequence shown here is derived from an EMBL/GenBank/DDBJ whole genome shotgun (WGS) entry which is preliminary data.</text>
</comment>
<gene>
    <name evidence="1" type="ORF">QFC19_008202</name>
</gene>
<name>A0ACC2V3S6_9TREE</name>
<keyword evidence="2" id="KW-1185">Reference proteome</keyword>
<evidence type="ECO:0000313" key="2">
    <source>
        <dbReference type="Proteomes" id="UP001241377"/>
    </source>
</evidence>
<sequence length="283" mass="31796">MPGSSVSAVQIAAHKKLVLVDLIISGEAPQYGKMISGQVNAAFGLHAAEYTALGQAYRELNYGALKRLLENKTEVFRQVRSFVWFPFCALPLCGRLTRRLPTRDAQDMNYGLLLSVYEAIPARRLINLRETYVKMDMEKLASEISVGSFTELTPHEAEELVVKLVRRFALPLPRTDMFKRASCEQVREGKLHARIERPQRTTVAQVSFIDDAEPFNTSTTVDRIGVEMKSVQDVTGKLVGLEQAWSMHEGWLKEVRRSSLSFPCVMRPADVLDDRAGPAQGKR</sequence>
<reference evidence="1" key="1">
    <citation type="submission" date="2023-04" db="EMBL/GenBank/DDBJ databases">
        <title>Draft Genome sequencing of Naganishia species isolated from polar environments using Oxford Nanopore Technology.</title>
        <authorList>
            <person name="Leo P."/>
            <person name="Venkateswaran K."/>
        </authorList>
    </citation>
    <scope>NUCLEOTIDE SEQUENCE</scope>
    <source>
        <strain evidence="1">MNA-CCFEE 5261</strain>
    </source>
</reference>
<evidence type="ECO:0000313" key="1">
    <source>
        <dbReference type="EMBL" id="KAJ9093763.1"/>
    </source>
</evidence>
<protein>
    <submittedName>
        <fullName evidence="1">Uncharacterized protein</fullName>
    </submittedName>
</protein>